<dbReference type="PANTHER" id="PTHR38600:SF2">
    <property type="entry name" value="SLL0088 PROTEIN"/>
    <property type="match status" value="1"/>
</dbReference>
<sequence>MSAEPARSAGAAAPVFAALGDTTRLHLLQRLSAEGELSITRLSEGTGMSRQAITRHLQTLDRVGLVEDRREGRERVYSLDRKRLEVARRYLDEVSAQWDAAADRLKHFVESDDS</sequence>
<feature type="domain" description="HTH arsR-type" evidence="1">
    <location>
        <begin position="4"/>
        <end position="101"/>
    </location>
</feature>
<dbReference type="Gene3D" id="1.10.10.10">
    <property type="entry name" value="Winged helix-like DNA-binding domain superfamily/Winged helix DNA-binding domain"/>
    <property type="match status" value="1"/>
</dbReference>
<dbReference type="Proteomes" id="UP001484239">
    <property type="component" value="Unassembled WGS sequence"/>
</dbReference>
<dbReference type="InterPro" id="IPR001845">
    <property type="entry name" value="HTH_ArsR_DNA-bd_dom"/>
</dbReference>
<reference evidence="2 3" key="1">
    <citation type="submission" date="2024-02" db="EMBL/GenBank/DDBJ databases">
        <title>A novel Gemmatimonadota bacterium.</title>
        <authorList>
            <person name="Du Z.-J."/>
            <person name="Ye Y.-Q."/>
        </authorList>
    </citation>
    <scope>NUCLEOTIDE SEQUENCE [LARGE SCALE GENOMIC DNA]</scope>
    <source>
        <strain evidence="2 3">DH-20</strain>
    </source>
</reference>
<dbReference type="Pfam" id="PF12840">
    <property type="entry name" value="HTH_20"/>
    <property type="match status" value="1"/>
</dbReference>
<dbReference type="SMART" id="SM00418">
    <property type="entry name" value="HTH_ARSR"/>
    <property type="match status" value="1"/>
</dbReference>
<gene>
    <name evidence="2" type="ORF">WI372_04830</name>
</gene>
<dbReference type="CDD" id="cd00090">
    <property type="entry name" value="HTH_ARSR"/>
    <property type="match status" value="1"/>
</dbReference>
<dbReference type="SUPFAM" id="SSF46785">
    <property type="entry name" value="Winged helix' DNA-binding domain"/>
    <property type="match status" value="1"/>
</dbReference>
<evidence type="ECO:0000259" key="1">
    <source>
        <dbReference type="PROSITE" id="PS50987"/>
    </source>
</evidence>
<dbReference type="NCBIfam" id="NF033788">
    <property type="entry name" value="HTH_metalloreg"/>
    <property type="match status" value="1"/>
</dbReference>
<dbReference type="EMBL" id="JBBHLI010000002">
    <property type="protein sequence ID" value="MEK9500293.1"/>
    <property type="molecule type" value="Genomic_DNA"/>
</dbReference>
<dbReference type="PANTHER" id="PTHR38600">
    <property type="entry name" value="TRANSCRIPTIONAL REGULATORY PROTEIN"/>
    <property type="match status" value="1"/>
</dbReference>
<dbReference type="PRINTS" id="PR00778">
    <property type="entry name" value="HTHARSR"/>
</dbReference>
<dbReference type="InterPro" id="IPR036388">
    <property type="entry name" value="WH-like_DNA-bd_sf"/>
</dbReference>
<name>A0ABU9E6C0_9BACT</name>
<dbReference type="PROSITE" id="PS50987">
    <property type="entry name" value="HTH_ARSR_2"/>
    <property type="match status" value="1"/>
</dbReference>
<organism evidence="2 3">
    <name type="scientific">Gaopeijia maritima</name>
    <dbReference type="NCBI Taxonomy" id="3119007"/>
    <lineage>
        <taxon>Bacteria</taxon>
        <taxon>Pseudomonadati</taxon>
        <taxon>Gemmatimonadota</taxon>
        <taxon>Longimicrobiia</taxon>
        <taxon>Gaopeijiales</taxon>
        <taxon>Gaopeijiaceae</taxon>
        <taxon>Gaopeijia</taxon>
    </lineage>
</organism>
<evidence type="ECO:0000313" key="3">
    <source>
        <dbReference type="Proteomes" id="UP001484239"/>
    </source>
</evidence>
<dbReference type="RefSeq" id="WP_405275188.1">
    <property type="nucleotide sequence ID" value="NZ_CP144380.1"/>
</dbReference>
<protein>
    <submittedName>
        <fullName evidence="2">Metalloregulator ArsR/SmtB family transcription factor</fullName>
    </submittedName>
</protein>
<evidence type="ECO:0000313" key="2">
    <source>
        <dbReference type="EMBL" id="MEK9500293.1"/>
    </source>
</evidence>
<dbReference type="InterPro" id="IPR011991">
    <property type="entry name" value="ArsR-like_HTH"/>
</dbReference>
<accession>A0ABU9E6C0</accession>
<keyword evidence="3" id="KW-1185">Reference proteome</keyword>
<dbReference type="InterPro" id="IPR036390">
    <property type="entry name" value="WH_DNA-bd_sf"/>
</dbReference>
<proteinExistence type="predicted"/>
<comment type="caution">
    <text evidence="2">The sequence shown here is derived from an EMBL/GenBank/DDBJ whole genome shotgun (WGS) entry which is preliminary data.</text>
</comment>